<sequence>MSFSILSAYNHSILAYHYIHKSKAMAVIS</sequence>
<evidence type="ECO:0000313" key="2">
    <source>
        <dbReference type="Proteomes" id="UP001371456"/>
    </source>
</evidence>
<reference evidence="1 2" key="1">
    <citation type="submission" date="2024-02" db="EMBL/GenBank/DDBJ databases">
        <title>de novo genome assembly of Solanum bulbocastanum strain 11H21.</title>
        <authorList>
            <person name="Hosaka A.J."/>
        </authorList>
    </citation>
    <scope>NUCLEOTIDE SEQUENCE [LARGE SCALE GENOMIC DNA]</scope>
    <source>
        <tissue evidence="1">Young leaves</tissue>
    </source>
</reference>
<organism evidence="1 2">
    <name type="scientific">Solanum bulbocastanum</name>
    <name type="common">Wild potato</name>
    <dbReference type="NCBI Taxonomy" id="147425"/>
    <lineage>
        <taxon>Eukaryota</taxon>
        <taxon>Viridiplantae</taxon>
        <taxon>Streptophyta</taxon>
        <taxon>Embryophyta</taxon>
        <taxon>Tracheophyta</taxon>
        <taxon>Spermatophyta</taxon>
        <taxon>Magnoliopsida</taxon>
        <taxon>eudicotyledons</taxon>
        <taxon>Gunneridae</taxon>
        <taxon>Pentapetalae</taxon>
        <taxon>asterids</taxon>
        <taxon>lamiids</taxon>
        <taxon>Solanales</taxon>
        <taxon>Solanaceae</taxon>
        <taxon>Solanoideae</taxon>
        <taxon>Solaneae</taxon>
        <taxon>Solanum</taxon>
    </lineage>
</organism>
<dbReference type="Proteomes" id="UP001371456">
    <property type="component" value="Unassembled WGS sequence"/>
</dbReference>
<accession>A0AAN8T2C1</accession>
<gene>
    <name evidence="1" type="ORF">RDI58_022258</name>
</gene>
<dbReference type="EMBL" id="JBANQN010000009">
    <property type="protein sequence ID" value="KAK6780074.1"/>
    <property type="molecule type" value="Genomic_DNA"/>
</dbReference>
<comment type="caution">
    <text evidence="1">The sequence shown here is derived from an EMBL/GenBank/DDBJ whole genome shotgun (WGS) entry which is preliminary data.</text>
</comment>
<name>A0AAN8T2C1_SOLBU</name>
<dbReference type="AlphaFoldDB" id="A0AAN8T2C1"/>
<proteinExistence type="predicted"/>
<protein>
    <submittedName>
        <fullName evidence="1">Uncharacterized protein</fullName>
    </submittedName>
</protein>
<evidence type="ECO:0000313" key="1">
    <source>
        <dbReference type="EMBL" id="KAK6780074.1"/>
    </source>
</evidence>
<keyword evidence="2" id="KW-1185">Reference proteome</keyword>